<evidence type="ECO:0000256" key="2">
    <source>
        <dbReference type="ARBA" id="ARBA00007931"/>
    </source>
</evidence>
<dbReference type="AlphaFoldDB" id="F4GYC9"/>
<dbReference type="PANTHER" id="PTHR39188:SF3">
    <property type="entry name" value="STAGE IV SPORULATION PROTEIN FB"/>
    <property type="match status" value="1"/>
</dbReference>
<evidence type="ECO:0000256" key="3">
    <source>
        <dbReference type="ARBA" id="ARBA00022475"/>
    </source>
</evidence>
<evidence type="ECO:0000256" key="1">
    <source>
        <dbReference type="ARBA" id="ARBA00004651"/>
    </source>
</evidence>
<dbReference type="GO" id="GO:0046872">
    <property type="term" value="F:metal ion binding"/>
    <property type="evidence" value="ECO:0007669"/>
    <property type="project" value="UniProtKB-UniRule"/>
</dbReference>
<feature type="binding site" evidence="16">
    <location>
        <position position="84"/>
    </location>
    <ligand>
        <name>Zn(2+)</name>
        <dbReference type="ChEBI" id="CHEBI:29105"/>
        <note>catalytic</note>
    </ligand>
</feature>
<keyword evidence="4 14" id="KW-0645">Protease</keyword>
<keyword evidence="11 14" id="KW-0482">Metalloprotease</keyword>
<name>F4GYC9_CELFA</name>
<gene>
    <name evidence="18" type="ordered locus">Celf_1787</name>
</gene>
<dbReference type="InterPro" id="IPR008915">
    <property type="entry name" value="Peptidase_M50"/>
</dbReference>
<dbReference type="Pfam" id="PF02163">
    <property type="entry name" value="Peptidase_M50"/>
    <property type="match status" value="2"/>
</dbReference>
<keyword evidence="19" id="KW-1185">Reference proteome</keyword>
<evidence type="ECO:0000256" key="8">
    <source>
        <dbReference type="ARBA" id="ARBA00022801"/>
    </source>
</evidence>
<feature type="binding site" evidence="16">
    <location>
        <position position="88"/>
    </location>
    <ligand>
        <name>Zn(2+)</name>
        <dbReference type="ChEBI" id="CHEBI:29105"/>
        <note>catalytic</note>
    </ligand>
</feature>
<evidence type="ECO:0000256" key="16">
    <source>
        <dbReference type="PIRSR" id="PIRSR006404-2"/>
    </source>
</evidence>
<keyword evidence="9 14" id="KW-0862">Zinc</keyword>
<dbReference type="GO" id="GO:0008237">
    <property type="term" value="F:metallopeptidase activity"/>
    <property type="evidence" value="ECO:0007669"/>
    <property type="project" value="UniProtKB-UniRule"/>
</dbReference>
<feature type="transmembrane region" description="Helical" evidence="14">
    <location>
        <begin position="124"/>
        <end position="146"/>
    </location>
</feature>
<comment type="subcellular location">
    <subcellularLocation>
        <location evidence="1 14">Cell membrane</location>
        <topology evidence="1 14">Multi-pass membrane protein</topology>
    </subcellularLocation>
</comment>
<evidence type="ECO:0000256" key="12">
    <source>
        <dbReference type="ARBA" id="ARBA00023122"/>
    </source>
</evidence>
<keyword evidence="12" id="KW-0129">CBS domain</keyword>
<evidence type="ECO:0000313" key="19">
    <source>
        <dbReference type="Proteomes" id="UP000008460"/>
    </source>
</evidence>
<feature type="binding site" evidence="16">
    <location>
        <position position="180"/>
    </location>
    <ligand>
        <name>Zn(2+)</name>
        <dbReference type="ChEBI" id="CHEBI:29105"/>
        <note>catalytic</note>
    </ligand>
</feature>
<dbReference type="PIRSF" id="PIRSF006404">
    <property type="entry name" value="UCP006404_Pept_M50_CBS"/>
    <property type="match status" value="1"/>
</dbReference>
<organism evidence="18 19">
    <name type="scientific">Cellulomonas fimi (strain ATCC 484 / DSM 20113 / JCM 1341 / CCUG 24087 / LMG 16345 / NBRC 15513 / NCIMB 8980 / NCTC 7547 / NRS-133)</name>
    <dbReference type="NCBI Taxonomy" id="590998"/>
    <lineage>
        <taxon>Bacteria</taxon>
        <taxon>Bacillati</taxon>
        <taxon>Actinomycetota</taxon>
        <taxon>Actinomycetes</taxon>
        <taxon>Micrococcales</taxon>
        <taxon>Cellulomonadaceae</taxon>
        <taxon>Cellulomonas</taxon>
    </lineage>
</organism>
<proteinExistence type="inferred from homology"/>
<evidence type="ECO:0000256" key="11">
    <source>
        <dbReference type="ARBA" id="ARBA00023049"/>
    </source>
</evidence>
<evidence type="ECO:0000256" key="14">
    <source>
        <dbReference type="PIRNR" id="PIRNR006404"/>
    </source>
</evidence>
<dbReference type="eggNOG" id="COG1994">
    <property type="taxonomic scope" value="Bacteria"/>
</dbReference>
<dbReference type="Proteomes" id="UP000008460">
    <property type="component" value="Chromosome"/>
</dbReference>
<dbReference type="GO" id="GO:0006508">
    <property type="term" value="P:proteolysis"/>
    <property type="evidence" value="ECO:0007669"/>
    <property type="project" value="UniProtKB-KW"/>
</dbReference>
<feature type="domain" description="Peptidase M50" evidence="17">
    <location>
        <begin position="157"/>
        <end position="202"/>
    </location>
</feature>
<feature type="transmembrane region" description="Helical" evidence="14">
    <location>
        <begin position="28"/>
        <end position="54"/>
    </location>
</feature>
<evidence type="ECO:0000256" key="5">
    <source>
        <dbReference type="ARBA" id="ARBA00022692"/>
    </source>
</evidence>
<dbReference type="HOGENOM" id="CLU_037123_1_0_11"/>
<dbReference type="KEGG" id="cfi:Celf_1787"/>
<dbReference type="STRING" id="590998.Celf_1787"/>
<feature type="transmembrane region" description="Helical" evidence="14">
    <location>
        <begin position="66"/>
        <end position="90"/>
    </location>
</feature>
<feature type="transmembrane region" description="Helical" evidence="14">
    <location>
        <begin position="153"/>
        <end position="174"/>
    </location>
</feature>
<evidence type="ECO:0000256" key="13">
    <source>
        <dbReference type="ARBA" id="ARBA00023136"/>
    </source>
</evidence>
<keyword evidence="6 14" id="KW-0479">Metal-binding</keyword>
<keyword evidence="5 14" id="KW-0812">Transmembrane</keyword>
<evidence type="ECO:0000256" key="15">
    <source>
        <dbReference type="PIRSR" id="PIRSR006404-1"/>
    </source>
</evidence>
<evidence type="ECO:0000256" key="6">
    <source>
        <dbReference type="ARBA" id="ARBA00022723"/>
    </source>
</evidence>
<evidence type="ECO:0000259" key="17">
    <source>
        <dbReference type="Pfam" id="PF02163"/>
    </source>
</evidence>
<evidence type="ECO:0000313" key="18">
    <source>
        <dbReference type="EMBL" id="AEE45918.1"/>
    </source>
</evidence>
<evidence type="ECO:0000256" key="4">
    <source>
        <dbReference type="ARBA" id="ARBA00022670"/>
    </source>
</evidence>
<keyword evidence="3 14" id="KW-1003">Cell membrane</keyword>
<evidence type="ECO:0000256" key="9">
    <source>
        <dbReference type="ARBA" id="ARBA00022833"/>
    </source>
</evidence>
<dbReference type="InterPro" id="IPR016483">
    <property type="entry name" value="UCP006404_Pept_M50_CBS"/>
</dbReference>
<keyword evidence="10 14" id="KW-1133">Transmembrane helix</keyword>
<feature type="transmembrane region" description="Helical" evidence="14">
    <location>
        <begin position="235"/>
        <end position="255"/>
    </location>
</feature>
<keyword evidence="13 14" id="KW-0472">Membrane</keyword>
<keyword evidence="8 14" id="KW-0378">Hydrolase</keyword>
<feature type="transmembrane region" description="Helical" evidence="14">
    <location>
        <begin position="202"/>
        <end position="223"/>
    </location>
</feature>
<comment type="cofactor">
    <cofactor evidence="14 16">
        <name>Zn(2+)</name>
        <dbReference type="ChEBI" id="CHEBI:29105"/>
    </cofactor>
    <text evidence="14 16">Binds 1 zinc ion per subunit.</text>
</comment>
<keyword evidence="7" id="KW-0677">Repeat</keyword>
<evidence type="ECO:0000256" key="7">
    <source>
        <dbReference type="ARBA" id="ARBA00022737"/>
    </source>
</evidence>
<sequence length="387" mass="38474">MPGAAYAGPVSDQPRPARRTSGWVVGRVAGAPIVLAPSWVVAAVVLTVVLAPAVRGWAPGMVGARVYVVALVFVVLLFASVLVHEIAHGLVARARGQQPQEFVLTLLGGHTSFGAAAATPGTNALVAVAGPVANLVLAGGFLVAGLAVGRDQLVGVLLLAGAFSNGFVGLFNLLPGLPLDGGAVLQSLVWAVTGRRHTGTVVAAWCGRLVAVGVFAVAFALPFALGGRPTLTDAVWGGLIGAFIWSGASGAIRAARTQDAVDQLTVERVGRRAAAVGHTDSVAQARAVAAAAGAQDVVVLAPDGRPAAYVDVAAASSVPADLAGTTPVTTVAVTLPGGAVVDGTLVGPALLDALGRASRHSPVVVAVAHGRVVGLVRVPDVVAALRA</sequence>
<dbReference type="GO" id="GO:0005886">
    <property type="term" value="C:plasma membrane"/>
    <property type="evidence" value="ECO:0007669"/>
    <property type="project" value="UniProtKB-SubCell"/>
</dbReference>
<reference evidence="18 19" key="1">
    <citation type="submission" date="2011-04" db="EMBL/GenBank/DDBJ databases">
        <title>Complete sequence of Cellulomonas fimi ATCC 484.</title>
        <authorList>
            <consortium name="US DOE Joint Genome Institute"/>
            <person name="Lucas S."/>
            <person name="Han J."/>
            <person name="Lapidus A."/>
            <person name="Cheng J.-F."/>
            <person name="Goodwin L."/>
            <person name="Pitluck S."/>
            <person name="Peters L."/>
            <person name="Chertkov O."/>
            <person name="Detter J.C."/>
            <person name="Han C."/>
            <person name="Tapia R."/>
            <person name="Land M."/>
            <person name="Hauser L."/>
            <person name="Kyrpides N."/>
            <person name="Ivanova N."/>
            <person name="Ovchinnikova G."/>
            <person name="Pagani I."/>
            <person name="Mead D."/>
            <person name="Brumm P."/>
            <person name="Woyke T."/>
        </authorList>
    </citation>
    <scope>NUCLEOTIDE SEQUENCE [LARGE SCALE GENOMIC DNA]</scope>
    <source>
        <strain evidence="19">ATCC 484 / DSM 20113 / JCM 1341 / NBRC 15513 / NCIMB 8980 / NCTC 7547</strain>
    </source>
</reference>
<accession>F4GYC9</accession>
<feature type="domain" description="Peptidase M50" evidence="17">
    <location>
        <begin position="73"/>
        <end position="146"/>
    </location>
</feature>
<dbReference type="EMBL" id="CP002666">
    <property type="protein sequence ID" value="AEE45918.1"/>
    <property type="molecule type" value="Genomic_DNA"/>
</dbReference>
<evidence type="ECO:0000256" key="10">
    <source>
        <dbReference type="ARBA" id="ARBA00022989"/>
    </source>
</evidence>
<comment type="similarity">
    <text evidence="2 14">Belongs to the peptidase M50B family.</text>
</comment>
<protein>
    <recommendedName>
        <fullName evidence="14">Zinc metalloprotease</fullName>
    </recommendedName>
</protein>
<feature type="active site" evidence="15">
    <location>
        <position position="85"/>
    </location>
</feature>
<dbReference type="PANTHER" id="PTHR39188">
    <property type="entry name" value="MEMBRANE-ASSOCIATED ZINC METALLOPROTEASE M50B"/>
    <property type="match status" value="1"/>
</dbReference>